<feature type="region of interest" description="Disordered" evidence="1">
    <location>
        <begin position="195"/>
        <end position="227"/>
    </location>
</feature>
<feature type="compositionally biased region" description="Basic and acidic residues" evidence="1">
    <location>
        <begin position="262"/>
        <end position="275"/>
    </location>
</feature>
<organism evidence="2 3">
    <name type="scientific">Artemisia annua</name>
    <name type="common">Sweet wormwood</name>
    <dbReference type="NCBI Taxonomy" id="35608"/>
    <lineage>
        <taxon>Eukaryota</taxon>
        <taxon>Viridiplantae</taxon>
        <taxon>Streptophyta</taxon>
        <taxon>Embryophyta</taxon>
        <taxon>Tracheophyta</taxon>
        <taxon>Spermatophyta</taxon>
        <taxon>Magnoliopsida</taxon>
        <taxon>eudicotyledons</taxon>
        <taxon>Gunneridae</taxon>
        <taxon>Pentapetalae</taxon>
        <taxon>asterids</taxon>
        <taxon>campanulids</taxon>
        <taxon>Asterales</taxon>
        <taxon>Asteraceae</taxon>
        <taxon>Asteroideae</taxon>
        <taxon>Anthemideae</taxon>
        <taxon>Artemisiinae</taxon>
        <taxon>Artemisia</taxon>
    </lineage>
</organism>
<comment type="caution">
    <text evidence="2">The sequence shown here is derived from an EMBL/GenBank/DDBJ whole genome shotgun (WGS) entry which is preliminary data.</text>
</comment>
<dbReference type="EMBL" id="PKPP01005140">
    <property type="protein sequence ID" value="PWA61291.1"/>
    <property type="molecule type" value="Genomic_DNA"/>
</dbReference>
<feature type="region of interest" description="Disordered" evidence="1">
    <location>
        <begin position="133"/>
        <end position="156"/>
    </location>
</feature>
<evidence type="ECO:0000313" key="2">
    <source>
        <dbReference type="EMBL" id="PWA61291.1"/>
    </source>
</evidence>
<name>A0A2U1MJ38_ARTAN</name>
<dbReference type="Proteomes" id="UP000245207">
    <property type="component" value="Unassembled WGS sequence"/>
</dbReference>
<evidence type="ECO:0000256" key="1">
    <source>
        <dbReference type="SAM" id="MobiDB-lite"/>
    </source>
</evidence>
<sequence>MGLLRTYVHRQVPVSQHEPEEDPDQNTIDPAYKVKKGVIYPTFNPDVPWNQMKPILGMRYEDSQQLKFALANYGVANGYQLWHMKNDWRSVLVYCGRNVDEGRCAAKKGEKNRLMANEKKALLKKGEKVVTNDYGEGTSKRKKRKVKKKPVKKKSSGYMHLGKESDLGVSDWYSQDKWFSAYQFSINPVWGSKTWKRTNDKPPLPPLVRKMPGRPQKARIKAPNENNGFQVTRVGRTMTCSNCWQKGHNKAGCKNPTQPKPQTEKRQPGRKRETGHGQCASRGGRGGKGSRGGRGGRGSRGGRGEDAFNMWNVTSYDDISLQQRQQMEHDEEIFMEEEARKEQQDGGLTEAHVNLT</sequence>
<dbReference type="AlphaFoldDB" id="A0A2U1MJ38"/>
<evidence type="ECO:0000313" key="3">
    <source>
        <dbReference type="Proteomes" id="UP000245207"/>
    </source>
</evidence>
<reference evidence="2 3" key="1">
    <citation type="journal article" date="2018" name="Mol. Plant">
        <title>The genome of Artemisia annua provides insight into the evolution of Asteraceae family and artemisinin biosynthesis.</title>
        <authorList>
            <person name="Shen Q."/>
            <person name="Zhang L."/>
            <person name="Liao Z."/>
            <person name="Wang S."/>
            <person name="Yan T."/>
            <person name="Shi P."/>
            <person name="Liu M."/>
            <person name="Fu X."/>
            <person name="Pan Q."/>
            <person name="Wang Y."/>
            <person name="Lv Z."/>
            <person name="Lu X."/>
            <person name="Zhang F."/>
            <person name="Jiang W."/>
            <person name="Ma Y."/>
            <person name="Chen M."/>
            <person name="Hao X."/>
            <person name="Li L."/>
            <person name="Tang Y."/>
            <person name="Lv G."/>
            <person name="Zhou Y."/>
            <person name="Sun X."/>
            <person name="Brodelius P.E."/>
            <person name="Rose J.K.C."/>
            <person name="Tang K."/>
        </authorList>
    </citation>
    <scope>NUCLEOTIDE SEQUENCE [LARGE SCALE GENOMIC DNA]</scope>
    <source>
        <strain evidence="3">cv. Huhao1</strain>
        <tissue evidence="2">Leaf</tissue>
    </source>
</reference>
<dbReference type="OrthoDB" id="1939383at2759"/>
<feature type="compositionally biased region" description="Basic residues" evidence="1">
    <location>
        <begin position="140"/>
        <end position="155"/>
    </location>
</feature>
<proteinExistence type="predicted"/>
<feature type="compositionally biased region" description="Gly residues" evidence="1">
    <location>
        <begin position="283"/>
        <end position="301"/>
    </location>
</feature>
<accession>A0A2U1MJ38</accession>
<protein>
    <submittedName>
        <fullName evidence="2">Uncharacterized protein</fullName>
    </submittedName>
</protein>
<keyword evidence="3" id="KW-1185">Reference proteome</keyword>
<gene>
    <name evidence="2" type="ORF">CTI12_AA374350</name>
</gene>
<feature type="region of interest" description="Disordered" evidence="1">
    <location>
        <begin position="247"/>
        <end position="309"/>
    </location>
</feature>
<feature type="region of interest" description="Disordered" evidence="1">
    <location>
        <begin position="321"/>
        <end position="356"/>
    </location>
</feature>